<organism evidence="1 2">
    <name type="scientific">Umbra pygmaea</name>
    <name type="common">Eastern mudminnow</name>
    <dbReference type="NCBI Taxonomy" id="75934"/>
    <lineage>
        <taxon>Eukaryota</taxon>
        <taxon>Metazoa</taxon>
        <taxon>Chordata</taxon>
        <taxon>Craniata</taxon>
        <taxon>Vertebrata</taxon>
        <taxon>Euteleostomi</taxon>
        <taxon>Actinopterygii</taxon>
        <taxon>Neopterygii</taxon>
        <taxon>Teleostei</taxon>
        <taxon>Protacanthopterygii</taxon>
        <taxon>Esociformes</taxon>
        <taxon>Umbridae</taxon>
        <taxon>Umbra</taxon>
    </lineage>
</organism>
<dbReference type="Proteomes" id="UP001557470">
    <property type="component" value="Unassembled WGS sequence"/>
</dbReference>
<evidence type="ECO:0000313" key="1">
    <source>
        <dbReference type="EMBL" id="KAL0962279.1"/>
    </source>
</evidence>
<dbReference type="EMBL" id="JAGEUA010000011">
    <property type="protein sequence ID" value="KAL0962279.1"/>
    <property type="molecule type" value="Genomic_DNA"/>
</dbReference>
<name>A0ABD0VWT9_UMBPY</name>
<comment type="caution">
    <text evidence="1">The sequence shown here is derived from an EMBL/GenBank/DDBJ whole genome shotgun (WGS) entry which is preliminary data.</text>
</comment>
<reference evidence="1 2" key="1">
    <citation type="submission" date="2024-06" db="EMBL/GenBank/DDBJ databases">
        <authorList>
            <person name="Pan Q."/>
            <person name="Wen M."/>
            <person name="Jouanno E."/>
            <person name="Zahm M."/>
            <person name="Klopp C."/>
            <person name="Cabau C."/>
            <person name="Louis A."/>
            <person name="Berthelot C."/>
            <person name="Parey E."/>
            <person name="Roest Crollius H."/>
            <person name="Montfort J."/>
            <person name="Robinson-Rechavi M."/>
            <person name="Bouchez O."/>
            <person name="Lampietro C."/>
            <person name="Lopez Roques C."/>
            <person name="Donnadieu C."/>
            <person name="Postlethwait J."/>
            <person name="Bobe J."/>
            <person name="Verreycken H."/>
            <person name="Guiguen Y."/>
        </authorList>
    </citation>
    <scope>NUCLEOTIDE SEQUENCE [LARGE SCALE GENOMIC DNA]</scope>
    <source>
        <strain evidence="1">Up_M1</strain>
        <tissue evidence="1">Testis</tissue>
    </source>
</reference>
<proteinExistence type="predicted"/>
<sequence>MTVPCRMSPALQKFLNDSSQDGSGNDLEQRTPSPFCSKVQCYGVMKQALKPPRTLEWNMQLQFSQHCHCSSHLTLHHQRSWARAARPCSYALRRSHCLPPLMCTFQSILAC</sequence>
<keyword evidence="2" id="KW-1185">Reference proteome</keyword>
<gene>
    <name evidence="1" type="ORF">UPYG_G00338010</name>
</gene>
<evidence type="ECO:0000313" key="2">
    <source>
        <dbReference type="Proteomes" id="UP001557470"/>
    </source>
</evidence>
<accession>A0ABD0VWT9</accession>
<protein>
    <submittedName>
        <fullName evidence="1">Uncharacterized protein</fullName>
    </submittedName>
</protein>
<dbReference type="AlphaFoldDB" id="A0ABD0VWT9"/>